<proteinExistence type="predicted"/>
<feature type="chain" id="PRO_5041418423" evidence="1">
    <location>
        <begin position="19"/>
        <end position="307"/>
    </location>
</feature>
<comment type="caution">
    <text evidence="2">The sequence shown here is derived from an EMBL/GenBank/DDBJ whole genome shotgun (WGS) entry which is preliminary data.</text>
</comment>
<dbReference type="PANTHER" id="PTHR38705">
    <property type="entry name" value="PROTEIN RDS1"/>
    <property type="match status" value="1"/>
</dbReference>
<dbReference type="EMBL" id="MU793333">
    <property type="protein sequence ID" value="KAJ3785712.1"/>
    <property type="molecule type" value="Genomic_DNA"/>
</dbReference>
<dbReference type="CDD" id="cd00657">
    <property type="entry name" value="Ferritin_like"/>
    <property type="match status" value="1"/>
</dbReference>
<protein>
    <submittedName>
        <fullName evidence="2">Ferritin-like domain-containing protein</fullName>
    </submittedName>
</protein>
<reference evidence="2" key="1">
    <citation type="submission" date="2022-08" db="EMBL/GenBank/DDBJ databases">
        <authorList>
            <consortium name="DOE Joint Genome Institute"/>
            <person name="Min B."/>
            <person name="Riley R."/>
            <person name="Sierra-Patev S."/>
            <person name="Naranjo-Ortiz M."/>
            <person name="Looney B."/>
            <person name="Konkel Z."/>
            <person name="Slot J.C."/>
            <person name="Sakamoto Y."/>
            <person name="Steenwyk J.L."/>
            <person name="Rokas A."/>
            <person name="Carro J."/>
            <person name="Camarero S."/>
            <person name="Ferreira P."/>
            <person name="Molpeceres G."/>
            <person name="Ruiz-Duenas F.J."/>
            <person name="Serrano A."/>
            <person name="Henrissat B."/>
            <person name="Drula E."/>
            <person name="Hughes K.W."/>
            <person name="Mata J.L."/>
            <person name="Ishikawa N.K."/>
            <person name="Vargas-Isla R."/>
            <person name="Ushijima S."/>
            <person name="Smith C.A."/>
            <person name="Ahrendt S."/>
            <person name="Andreopoulos W."/>
            <person name="He G."/>
            <person name="Labutti K."/>
            <person name="Lipzen A."/>
            <person name="Ng V."/>
            <person name="Sandor L."/>
            <person name="Barry K."/>
            <person name="Martinez A.T."/>
            <person name="Xiao Y."/>
            <person name="Gibbons J.G."/>
            <person name="Terashima K."/>
            <person name="Hibbett D.S."/>
            <person name="Grigoriev I.V."/>
        </authorList>
    </citation>
    <scope>NUCLEOTIDE SEQUENCE</scope>
    <source>
        <strain evidence="2">TFB10291</strain>
    </source>
</reference>
<keyword evidence="3" id="KW-1185">Reference proteome</keyword>
<keyword evidence="1" id="KW-0732">Signal</keyword>
<dbReference type="AlphaFoldDB" id="A0AA38KWA6"/>
<sequence>MKSTSIITFTTIACAASAFVIPQARDASSTSIDDTVVLNYALTLEYLESAFYSEALNNFTEEDFTNDGLPQWARGRFEQIAAHEQAHVQLLSGALGANATQACNYSFPYTSPSSFAALSQLLEGVGVSAYSGAAQYVTNKDYLTTAAVILSTEARHAAWVAGPVNKENPWSGPFDTPLGLSTVYTLASQFITSCPSSNPSLPPVKAFPALTFADASPGQAANVTADGVTTEGQYVAFFSGLSTTFVQVQNGQVIVPNKTSLYAVLTNSNSTADDSTITAGVAVLQFPFSSDGTSSTSTGESSMNVRV</sequence>
<dbReference type="InterPro" id="IPR039254">
    <property type="entry name" value="Rds1"/>
</dbReference>
<gene>
    <name evidence="2" type="ORF">GGU10DRAFT_268636</name>
</gene>
<dbReference type="Pfam" id="PF13668">
    <property type="entry name" value="Ferritin_2"/>
    <property type="match status" value="1"/>
</dbReference>
<feature type="signal peptide" evidence="1">
    <location>
        <begin position="1"/>
        <end position="18"/>
    </location>
</feature>
<evidence type="ECO:0000313" key="2">
    <source>
        <dbReference type="EMBL" id="KAJ3785712.1"/>
    </source>
</evidence>
<dbReference type="PANTHER" id="PTHR38705:SF1">
    <property type="entry name" value="PROTEIN RDS1"/>
    <property type="match status" value="1"/>
</dbReference>
<evidence type="ECO:0000313" key="3">
    <source>
        <dbReference type="Proteomes" id="UP001163798"/>
    </source>
</evidence>
<name>A0AA38KWA6_9AGAR</name>
<dbReference type="SUPFAM" id="SSF47240">
    <property type="entry name" value="Ferritin-like"/>
    <property type="match status" value="1"/>
</dbReference>
<dbReference type="InterPro" id="IPR009078">
    <property type="entry name" value="Ferritin-like_SF"/>
</dbReference>
<dbReference type="Proteomes" id="UP001163798">
    <property type="component" value="Unassembled WGS sequence"/>
</dbReference>
<evidence type="ECO:0000256" key="1">
    <source>
        <dbReference type="SAM" id="SignalP"/>
    </source>
</evidence>
<organism evidence="2 3">
    <name type="scientific">Lentinula aff. detonsa</name>
    <dbReference type="NCBI Taxonomy" id="2804958"/>
    <lineage>
        <taxon>Eukaryota</taxon>
        <taxon>Fungi</taxon>
        <taxon>Dikarya</taxon>
        <taxon>Basidiomycota</taxon>
        <taxon>Agaricomycotina</taxon>
        <taxon>Agaricomycetes</taxon>
        <taxon>Agaricomycetidae</taxon>
        <taxon>Agaricales</taxon>
        <taxon>Marasmiineae</taxon>
        <taxon>Omphalotaceae</taxon>
        <taxon>Lentinula</taxon>
    </lineage>
</organism>
<accession>A0AA38KWA6</accession>